<organism evidence="2 3">
    <name type="scientific">Gemmobacter nanjingensis</name>
    <dbReference type="NCBI Taxonomy" id="488454"/>
    <lineage>
        <taxon>Bacteria</taxon>
        <taxon>Pseudomonadati</taxon>
        <taxon>Pseudomonadota</taxon>
        <taxon>Alphaproteobacteria</taxon>
        <taxon>Rhodobacterales</taxon>
        <taxon>Paracoccaceae</taxon>
        <taxon>Gemmobacter</taxon>
    </lineage>
</organism>
<reference evidence="3" key="1">
    <citation type="journal article" date="2019" name="Int. J. Syst. Evol. Microbiol.">
        <title>The Global Catalogue of Microorganisms (GCM) 10K type strain sequencing project: providing services to taxonomists for standard genome sequencing and annotation.</title>
        <authorList>
            <consortium name="The Broad Institute Genomics Platform"/>
            <consortium name="The Broad Institute Genome Sequencing Center for Infectious Disease"/>
            <person name="Wu L."/>
            <person name="Ma J."/>
        </authorList>
    </citation>
    <scope>NUCLEOTIDE SEQUENCE [LARGE SCALE GENOMIC DNA]</scope>
    <source>
        <strain evidence="3">KCTC 23298</strain>
    </source>
</reference>
<feature type="transmembrane region" description="Helical" evidence="1">
    <location>
        <begin position="20"/>
        <end position="39"/>
    </location>
</feature>
<evidence type="ECO:0000313" key="3">
    <source>
        <dbReference type="Proteomes" id="UP000658305"/>
    </source>
</evidence>
<keyword evidence="1" id="KW-0812">Transmembrane</keyword>
<proteinExistence type="predicted"/>
<accession>A0ABQ3FRN7</accession>
<gene>
    <name evidence="2" type="ORF">GCM10007291_42230</name>
</gene>
<keyword evidence="1" id="KW-1133">Transmembrane helix</keyword>
<protein>
    <submittedName>
        <fullName evidence="2">Uncharacterized protein</fullName>
    </submittedName>
</protein>
<dbReference type="EMBL" id="BMYI01000020">
    <property type="protein sequence ID" value="GHC36361.1"/>
    <property type="molecule type" value="Genomic_DNA"/>
</dbReference>
<keyword evidence="3" id="KW-1185">Reference proteome</keyword>
<dbReference type="Proteomes" id="UP000658305">
    <property type="component" value="Unassembled WGS sequence"/>
</dbReference>
<evidence type="ECO:0000256" key="1">
    <source>
        <dbReference type="SAM" id="Phobius"/>
    </source>
</evidence>
<sequence>MMNDQTTLADAVARAFRDHGITAALTALIGGTMALIAAITRKAFTNEALLDRLDRELIADRDRIDRQRSEDRKADSDRLDRIETDIRSMRDMLFDAFQRGRSD</sequence>
<evidence type="ECO:0000313" key="2">
    <source>
        <dbReference type="EMBL" id="GHC36361.1"/>
    </source>
</evidence>
<name>A0ABQ3FRN7_9RHOB</name>
<keyword evidence="1" id="KW-0472">Membrane</keyword>
<comment type="caution">
    <text evidence="2">The sequence shown here is derived from an EMBL/GenBank/DDBJ whole genome shotgun (WGS) entry which is preliminary data.</text>
</comment>